<organism evidence="16 17">
    <name type="scientific">Brevibacillus reuszeri</name>
    <dbReference type="NCBI Taxonomy" id="54915"/>
    <lineage>
        <taxon>Bacteria</taxon>
        <taxon>Bacillati</taxon>
        <taxon>Bacillota</taxon>
        <taxon>Bacilli</taxon>
        <taxon>Bacillales</taxon>
        <taxon>Paenibacillaceae</taxon>
        <taxon>Brevibacillus</taxon>
    </lineage>
</organism>
<evidence type="ECO:0000256" key="4">
    <source>
        <dbReference type="ARBA" id="ARBA00022596"/>
    </source>
</evidence>
<feature type="transmembrane region" description="Helical" evidence="13">
    <location>
        <begin position="99"/>
        <end position="122"/>
    </location>
</feature>
<dbReference type="SUPFAM" id="SSF161098">
    <property type="entry name" value="MetI-like"/>
    <property type="match status" value="1"/>
</dbReference>
<dbReference type="PROSITE" id="PS50928">
    <property type="entry name" value="ABC_TM1"/>
    <property type="match status" value="1"/>
</dbReference>
<feature type="transmembrane region" description="Helical" evidence="13">
    <location>
        <begin position="134"/>
        <end position="161"/>
    </location>
</feature>
<dbReference type="PATRIC" id="fig|54915.3.peg.4672"/>
<dbReference type="AlphaFoldDB" id="A0A0K9YN49"/>
<keyword evidence="5 13" id="KW-0812">Transmembrane</keyword>
<evidence type="ECO:0000256" key="3">
    <source>
        <dbReference type="ARBA" id="ARBA00022475"/>
    </source>
</evidence>
<evidence type="ECO:0000256" key="8">
    <source>
        <dbReference type="ARBA" id="ARBA00023112"/>
    </source>
</evidence>
<evidence type="ECO:0000259" key="14">
    <source>
        <dbReference type="PROSITE" id="PS50928"/>
    </source>
</evidence>
<protein>
    <recommendedName>
        <fullName evidence="12">Nickel import system permease protein NikB</fullName>
    </recommendedName>
</protein>
<evidence type="ECO:0000256" key="5">
    <source>
        <dbReference type="ARBA" id="ARBA00022692"/>
    </source>
</evidence>
<dbReference type="InterPro" id="IPR035906">
    <property type="entry name" value="MetI-like_sf"/>
</dbReference>
<dbReference type="InterPro" id="IPR050045">
    <property type="entry name" value="Opp2B"/>
</dbReference>
<evidence type="ECO:0000313" key="17">
    <source>
        <dbReference type="Proteomes" id="UP000036834"/>
    </source>
</evidence>
<dbReference type="EMBL" id="LGIQ01000011">
    <property type="protein sequence ID" value="KNB69595.1"/>
    <property type="molecule type" value="Genomic_DNA"/>
</dbReference>
<dbReference type="InterPro" id="IPR000515">
    <property type="entry name" value="MetI-like"/>
</dbReference>
<keyword evidence="18" id="KW-1185">Reference proteome</keyword>
<comment type="subunit">
    <text evidence="11">The complex is composed of two ATP-binding proteins (NikD and NikE), two transmembrane proteins (NikB and NikC) and a solute-binding protein (NikA).</text>
</comment>
<evidence type="ECO:0000313" key="16">
    <source>
        <dbReference type="EMBL" id="KNB69595.1"/>
    </source>
</evidence>
<evidence type="ECO:0000313" key="18">
    <source>
        <dbReference type="Proteomes" id="UP000319578"/>
    </source>
</evidence>
<accession>A0A0K9YN49</accession>
<keyword evidence="2 13" id="KW-0813">Transport</keyword>
<dbReference type="CDD" id="cd06261">
    <property type="entry name" value="TM_PBP2"/>
    <property type="match status" value="1"/>
</dbReference>
<keyword evidence="7" id="KW-0406">Ion transport</keyword>
<dbReference type="EMBL" id="BJON01000020">
    <property type="protein sequence ID" value="GED71301.1"/>
    <property type="molecule type" value="Genomic_DNA"/>
</dbReference>
<name>A0A0K9YN49_9BACL</name>
<evidence type="ECO:0000313" key="15">
    <source>
        <dbReference type="EMBL" id="GED71301.1"/>
    </source>
</evidence>
<dbReference type="Gene3D" id="1.10.3720.10">
    <property type="entry name" value="MetI-like"/>
    <property type="match status" value="1"/>
</dbReference>
<comment type="subcellular location">
    <subcellularLocation>
        <location evidence="1 13">Cell membrane</location>
        <topology evidence="1 13">Multi-pass membrane protein</topology>
    </subcellularLocation>
</comment>
<reference evidence="17" key="1">
    <citation type="submission" date="2015-07" db="EMBL/GenBank/DDBJ databases">
        <title>Genome sequencing project for genomic taxonomy and phylogenomics of Bacillus-like bacteria.</title>
        <authorList>
            <person name="Liu B."/>
            <person name="Wang J."/>
            <person name="Zhu Y."/>
            <person name="Liu G."/>
            <person name="Chen Q."/>
            <person name="Chen Z."/>
            <person name="Lan J."/>
            <person name="Che J."/>
            <person name="Ge C."/>
            <person name="Shi H."/>
            <person name="Pan Z."/>
            <person name="Liu X."/>
        </authorList>
    </citation>
    <scope>NUCLEOTIDE SEQUENCE [LARGE SCALE GENOMIC DNA]</scope>
    <source>
        <strain evidence="17">DSM 9887</strain>
    </source>
</reference>
<keyword evidence="6 13" id="KW-1133">Transmembrane helix</keyword>
<reference evidence="15 18" key="3">
    <citation type="submission" date="2019-06" db="EMBL/GenBank/DDBJ databases">
        <title>Whole genome shotgun sequence of Brevibacillus reuszeri NBRC 15719.</title>
        <authorList>
            <person name="Hosoyama A."/>
            <person name="Uohara A."/>
            <person name="Ohji S."/>
            <person name="Ichikawa N."/>
        </authorList>
    </citation>
    <scope>NUCLEOTIDE SEQUENCE [LARGE SCALE GENOMIC DNA]</scope>
    <source>
        <strain evidence="15 18">NBRC 15719</strain>
    </source>
</reference>
<keyword evidence="4" id="KW-0533">Nickel</keyword>
<dbReference type="NCBIfam" id="NF045470">
    <property type="entry name" value="Opp2B"/>
    <property type="match status" value="1"/>
</dbReference>
<sequence>MASYVVRRLLSLIPVLLVVSIVVFLLIHLIPGDPAAVMLGAQATPEQLAQLQEKMGLNEPLASQFYHWIVHVLQGDMGQSLVSDKDVNTLISERMPATIALTVYALVISLILAIPLGIISAVKQNTVWDYSSMVVALVGISVPNFWAALLLIIVFSLHLGWFPSTGYVALLDNIWLHLKHLTLPALSLGFIQAGVVTRMTRSSMLDVLRQDYIRTIRAKGGTSWHVIFRHGLKNAMIPIITIIGLNFGLLLGGTVVVETIFSIPGIGSLVVNSVFNRDYPVIQGVILYIALIYVLINLVVDLLYAYFDPKIDYSKG</sequence>
<dbReference type="GO" id="GO:0015099">
    <property type="term" value="F:nickel cation transmembrane transporter activity"/>
    <property type="evidence" value="ECO:0007669"/>
    <property type="project" value="InterPro"/>
</dbReference>
<dbReference type="Pfam" id="PF00528">
    <property type="entry name" value="BPD_transp_1"/>
    <property type="match status" value="1"/>
</dbReference>
<dbReference type="InterPro" id="IPR045621">
    <property type="entry name" value="BPD_transp_1_N"/>
</dbReference>
<dbReference type="Pfam" id="PF19300">
    <property type="entry name" value="BPD_transp_1_N"/>
    <property type="match status" value="1"/>
</dbReference>
<evidence type="ECO:0000256" key="12">
    <source>
        <dbReference type="ARBA" id="ARBA00044774"/>
    </source>
</evidence>
<gene>
    <name evidence="16" type="ORF">ADS79_27425</name>
    <name evidence="15" type="ORF">BRE01_50030</name>
</gene>
<reference evidence="16" key="2">
    <citation type="submission" date="2015-07" db="EMBL/GenBank/DDBJ databases">
        <title>MeaNS - Measles Nucleotide Surveillance Program.</title>
        <authorList>
            <person name="Tran T."/>
            <person name="Druce J."/>
        </authorList>
    </citation>
    <scope>NUCLEOTIDE SEQUENCE</scope>
    <source>
        <strain evidence="16">DSM 9887</strain>
    </source>
</reference>
<comment type="caution">
    <text evidence="16">The sequence shown here is derived from an EMBL/GenBank/DDBJ whole genome shotgun (WGS) entry which is preliminary data.</text>
</comment>
<comment type="similarity">
    <text evidence="10">Belongs to the binding-protein-dependent transport system permease family. OppBC subfamily.</text>
</comment>
<evidence type="ECO:0000256" key="10">
    <source>
        <dbReference type="ARBA" id="ARBA00024202"/>
    </source>
</evidence>
<keyword evidence="8" id="KW-0921">Nickel transport</keyword>
<evidence type="ECO:0000256" key="9">
    <source>
        <dbReference type="ARBA" id="ARBA00023136"/>
    </source>
</evidence>
<keyword evidence="3" id="KW-1003">Cell membrane</keyword>
<dbReference type="OrthoDB" id="9773683at2"/>
<dbReference type="GO" id="GO:0005886">
    <property type="term" value="C:plasma membrane"/>
    <property type="evidence" value="ECO:0007669"/>
    <property type="project" value="UniProtKB-SubCell"/>
</dbReference>
<dbReference type="PANTHER" id="PTHR43163">
    <property type="entry name" value="DIPEPTIDE TRANSPORT SYSTEM PERMEASE PROTEIN DPPB-RELATED"/>
    <property type="match status" value="1"/>
</dbReference>
<feature type="transmembrane region" description="Helical" evidence="13">
    <location>
        <begin position="239"/>
        <end position="261"/>
    </location>
</feature>
<proteinExistence type="inferred from homology"/>
<keyword evidence="9 13" id="KW-0472">Membrane</keyword>
<evidence type="ECO:0000256" key="1">
    <source>
        <dbReference type="ARBA" id="ARBA00004651"/>
    </source>
</evidence>
<feature type="domain" description="ABC transmembrane type-1" evidence="14">
    <location>
        <begin position="95"/>
        <end position="304"/>
    </location>
</feature>
<evidence type="ECO:0000256" key="11">
    <source>
        <dbReference type="ARBA" id="ARBA00038669"/>
    </source>
</evidence>
<evidence type="ECO:0000256" key="13">
    <source>
        <dbReference type="RuleBase" id="RU363032"/>
    </source>
</evidence>
<feature type="transmembrane region" description="Helical" evidence="13">
    <location>
        <begin position="12"/>
        <end position="30"/>
    </location>
</feature>
<dbReference type="PANTHER" id="PTHR43163:SF6">
    <property type="entry name" value="DIPEPTIDE TRANSPORT SYSTEM PERMEASE PROTEIN DPPB-RELATED"/>
    <property type="match status" value="1"/>
</dbReference>
<dbReference type="RefSeq" id="WP_049741621.1">
    <property type="nucleotide sequence ID" value="NZ_BJON01000020.1"/>
</dbReference>
<feature type="transmembrane region" description="Helical" evidence="13">
    <location>
        <begin position="281"/>
        <end position="307"/>
    </location>
</feature>
<dbReference type="Proteomes" id="UP000036834">
    <property type="component" value="Unassembled WGS sequence"/>
</dbReference>
<evidence type="ECO:0000256" key="6">
    <source>
        <dbReference type="ARBA" id="ARBA00022989"/>
    </source>
</evidence>
<dbReference type="Proteomes" id="UP000319578">
    <property type="component" value="Unassembled WGS sequence"/>
</dbReference>
<evidence type="ECO:0000256" key="2">
    <source>
        <dbReference type="ARBA" id="ARBA00022448"/>
    </source>
</evidence>
<dbReference type="STRING" id="54915.ADS79_27425"/>
<feature type="transmembrane region" description="Helical" evidence="13">
    <location>
        <begin position="181"/>
        <end position="200"/>
    </location>
</feature>
<evidence type="ECO:0000256" key="7">
    <source>
        <dbReference type="ARBA" id="ARBA00023065"/>
    </source>
</evidence>